<comment type="caution">
    <text evidence="1">The sequence shown here is derived from an EMBL/GenBank/DDBJ whole genome shotgun (WGS) entry which is preliminary data.</text>
</comment>
<gene>
    <name evidence="1" type="ORF">ROHU_011405</name>
</gene>
<reference evidence="1 2" key="1">
    <citation type="submission" date="2018-03" db="EMBL/GenBank/DDBJ databases">
        <title>Draft genome sequence of Rohu Carp (Labeo rohita).</title>
        <authorList>
            <person name="Das P."/>
            <person name="Kushwaha B."/>
            <person name="Joshi C.G."/>
            <person name="Kumar D."/>
            <person name="Nagpure N.S."/>
            <person name="Sahoo L."/>
            <person name="Das S.P."/>
            <person name="Bit A."/>
            <person name="Patnaik S."/>
            <person name="Meher P.K."/>
            <person name="Jayasankar P."/>
            <person name="Koringa P.G."/>
            <person name="Patel N.V."/>
            <person name="Hinsu A.T."/>
            <person name="Kumar R."/>
            <person name="Pandey M."/>
            <person name="Agarwal S."/>
            <person name="Srivastava S."/>
            <person name="Singh M."/>
            <person name="Iquebal M.A."/>
            <person name="Jaiswal S."/>
            <person name="Angadi U.B."/>
            <person name="Kumar N."/>
            <person name="Raza M."/>
            <person name="Shah T.M."/>
            <person name="Rai A."/>
            <person name="Jena J.K."/>
        </authorList>
    </citation>
    <scope>NUCLEOTIDE SEQUENCE [LARGE SCALE GENOMIC DNA]</scope>
    <source>
        <strain evidence="1">DASCIFA01</strain>
        <tissue evidence="1">Testis</tissue>
    </source>
</reference>
<organism evidence="1 2">
    <name type="scientific">Labeo rohita</name>
    <name type="common">Indian major carp</name>
    <name type="synonym">Cyprinus rohita</name>
    <dbReference type="NCBI Taxonomy" id="84645"/>
    <lineage>
        <taxon>Eukaryota</taxon>
        <taxon>Metazoa</taxon>
        <taxon>Chordata</taxon>
        <taxon>Craniata</taxon>
        <taxon>Vertebrata</taxon>
        <taxon>Euteleostomi</taxon>
        <taxon>Actinopterygii</taxon>
        <taxon>Neopterygii</taxon>
        <taxon>Teleostei</taxon>
        <taxon>Ostariophysi</taxon>
        <taxon>Cypriniformes</taxon>
        <taxon>Cyprinidae</taxon>
        <taxon>Labeoninae</taxon>
        <taxon>Labeonini</taxon>
        <taxon>Labeo</taxon>
    </lineage>
</organism>
<evidence type="ECO:0000313" key="1">
    <source>
        <dbReference type="EMBL" id="RXN08866.1"/>
    </source>
</evidence>
<accession>A0A498LP69</accession>
<name>A0A498LP69_LABRO</name>
<proteinExistence type="predicted"/>
<protein>
    <submittedName>
        <fullName evidence="1">Uncharacterized protein</fullName>
    </submittedName>
</protein>
<keyword evidence="2" id="KW-1185">Reference proteome</keyword>
<dbReference type="EMBL" id="QBIY01013297">
    <property type="protein sequence ID" value="RXN08866.1"/>
    <property type="molecule type" value="Genomic_DNA"/>
</dbReference>
<sequence length="85" mass="9255">MAGGLIRAALDRYKQPKFPPVLQSAAPCVAYIYSPGCSVRAHNSFSIAATFPTLRNGIKGIENSFYITTGHGLFLLIGRNGRRRT</sequence>
<dbReference type="Proteomes" id="UP000290572">
    <property type="component" value="Unassembled WGS sequence"/>
</dbReference>
<evidence type="ECO:0000313" key="2">
    <source>
        <dbReference type="Proteomes" id="UP000290572"/>
    </source>
</evidence>
<dbReference type="AlphaFoldDB" id="A0A498LP69"/>